<dbReference type="PANTHER" id="PTHR21039:SF0">
    <property type="entry name" value="HISTIDINOL-PHOSPHATASE"/>
    <property type="match status" value="1"/>
</dbReference>
<feature type="domain" description="PHP" evidence="9">
    <location>
        <begin position="9"/>
        <end position="192"/>
    </location>
</feature>
<evidence type="ECO:0000256" key="8">
    <source>
        <dbReference type="RuleBase" id="RU366003"/>
    </source>
</evidence>
<evidence type="ECO:0000256" key="4">
    <source>
        <dbReference type="ARBA" id="ARBA00022605"/>
    </source>
</evidence>
<evidence type="ECO:0000256" key="3">
    <source>
        <dbReference type="ARBA" id="ARBA00013085"/>
    </source>
</evidence>
<dbReference type="UniPathway" id="UPA00031">
    <property type="reaction ID" value="UER00013"/>
</dbReference>
<keyword evidence="4 8" id="KW-0028">Amino-acid biosynthesis</keyword>
<sequence length="256" mass="29851">MSDFLKANYHAHTYRCLHAVGTEREYIEAAIEMGEETFGFSDHIPCPFHDGYVSNIRMTMQQAPEYVQTLRKLAQEYKDDIRILIGFEAEYIPAFYNEQMQMVRDLGVDYLIMGQHFWTSENIGPYSGSPTKDEERIRLYVDSVIEGMQTGSYTYLAHPDLINYQGMDSVYEFEMERLCRAMLAMDIPLEINLLGQSEKRHYPSDRFFEIASRVGNRVILGQDAHAPEHIKNRAVYEECMDLVQRHSLNLIHELKI</sequence>
<evidence type="ECO:0000313" key="11">
    <source>
        <dbReference type="Proteomes" id="UP000224563"/>
    </source>
</evidence>
<dbReference type="AlphaFoldDB" id="A0A2G3DZQ9"/>
<dbReference type="RefSeq" id="WP_031543619.1">
    <property type="nucleotide sequence ID" value="NZ_JANSWH010000041.1"/>
</dbReference>
<reference evidence="10 11" key="2">
    <citation type="submission" date="2017-10" db="EMBL/GenBank/DDBJ databases">
        <authorList>
            <person name="Banno H."/>
            <person name="Chua N.-H."/>
        </authorList>
    </citation>
    <scope>NUCLEOTIDE SEQUENCE [LARGE SCALE GENOMIC DNA]</scope>
    <source>
        <strain evidence="10 11">JK623</strain>
    </source>
</reference>
<dbReference type="InterPro" id="IPR010140">
    <property type="entry name" value="Histidinol_P_phosphatase_HisJ"/>
</dbReference>
<dbReference type="EMBL" id="PDYG01000134">
    <property type="protein sequence ID" value="PHU36375.1"/>
    <property type="molecule type" value="Genomic_DNA"/>
</dbReference>
<organism evidence="10 11">
    <name type="scientific">Agathobacter ruminis</name>
    <dbReference type="NCBI Taxonomy" id="1712665"/>
    <lineage>
        <taxon>Bacteria</taxon>
        <taxon>Bacillati</taxon>
        <taxon>Bacillota</taxon>
        <taxon>Clostridia</taxon>
        <taxon>Lachnospirales</taxon>
        <taxon>Lachnospiraceae</taxon>
        <taxon>Agathobacter</taxon>
    </lineage>
</organism>
<accession>A0A2G3DZQ9</accession>
<evidence type="ECO:0000259" key="9">
    <source>
        <dbReference type="Pfam" id="PF02811"/>
    </source>
</evidence>
<comment type="similarity">
    <text evidence="2 8">Belongs to the PHP hydrolase family. HisK subfamily.</text>
</comment>
<evidence type="ECO:0000256" key="7">
    <source>
        <dbReference type="ARBA" id="ARBA00049158"/>
    </source>
</evidence>
<dbReference type="GO" id="GO:0005737">
    <property type="term" value="C:cytoplasm"/>
    <property type="evidence" value="ECO:0007669"/>
    <property type="project" value="TreeGrafter"/>
</dbReference>
<dbReference type="EC" id="3.1.3.15" evidence="3 8"/>
<evidence type="ECO:0000256" key="5">
    <source>
        <dbReference type="ARBA" id="ARBA00022801"/>
    </source>
</evidence>
<comment type="catalytic activity">
    <reaction evidence="7 8">
        <text>L-histidinol phosphate + H2O = L-histidinol + phosphate</text>
        <dbReference type="Rhea" id="RHEA:14465"/>
        <dbReference type="ChEBI" id="CHEBI:15377"/>
        <dbReference type="ChEBI" id="CHEBI:43474"/>
        <dbReference type="ChEBI" id="CHEBI:57699"/>
        <dbReference type="ChEBI" id="CHEBI:57980"/>
        <dbReference type="EC" id="3.1.3.15"/>
    </reaction>
</comment>
<comment type="caution">
    <text evidence="10">The sequence shown here is derived from an EMBL/GenBank/DDBJ whole genome shotgun (WGS) entry which is preliminary data.</text>
</comment>
<keyword evidence="6 8" id="KW-0368">Histidine biosynthesis</keyword>
<dbReference type="GO" id="GO:0004401">
    <property type="term" value="F:histidinol-phosphatase activity"/>
    <property type="evidence" value="ECO:0007669"/>
    <property type="project" value="UniProtKB-UniRule"/>
</dbReference>
<dbReference type="Proteomes" id="UP000224563">
    <property type="component" value="Unassembled WGS sequence"/>
</dbReference>
<comment type="pathway">
    <text evidence="1 8">Amino-acid biosynthesis; L-histidine biosynthesis; L-histidine from 5-phospho-alpha-D-ribose 1-diphosphate: step 8/9.</text>
</comment>
<name>A0A2G3DZQ9_9FIRM</name>
<dbReference type="PANTHER" id="PTHR21039">
    <property type="entry name" value="HISTIDINOL PHOSPHATASE-RELATED"/>
    <property type="match status" value="1"/>
</dbReference>
<evidence type="ECO:0000313" key="10">
    <source>
        <dbReference type="EMBL" id="PHU36375.1"/>
    </source>
</evidence>
<dbReference type="CDD" id="cd12110">
    <property type="entry name" value="PHP_HisPPase_Hisj_like"/>
    <property type="match status" value="1"/>
</dbReference>
<dbReference type="GO" id="GO:0000105">
    <property type="term" value="P:L-histidine biosynthetic process"/>
    <property type="evidence" value="ECO:0007669"/>
    <property type="project" value="UniProtKB-UniRule"/>
</dbReference>
<protein>
    <recommendedName>
        <fullName evidence="3 8">Histidinol-phosphatase</fullName>
        <shortName evidence="8">HolPase</shortName>
        <ecNumber evidence="3 8">3.1.3.15</ecNumber>
    </recommendedName>
</protein>
<dbReference type="Gene3D" id="3.20.20.140">
    <property type="entry name" value="Metal-dependent hydrolases"/>
    <property type="match status" value="1"/>
</dbReference>
<dbReference type="SUPFAM" id="SSF89550">
    <property type="entry name" value="PHP domain-like"/>
    <property type="match status" value="1"/>
</dbReference>
<evidence type="ECO:0000256" key="1">
    <source>
        <dbReference type="ARBA" id="ARBA00004970"/>
    </source>
</evidence>
<keyword evidence="11" id="KW-1185">Reference proteome</keyword>
<evidence type="ECO:0000256" key="2">
    <source>
        <dbReference type="ARBA" id="ARBA00009152"/>
    </source>
</evidence>
<dbReference type="InterPro" id="IPR004013">
    <property type="entry name" value="PHP_dom"/>
</dbReference>
<keyword evidence="5 8" id="KW-0378">Hydrolase</keyword>
<gene>
    <name evidence="10" type="ORF">CSX02_12400</name>
</gene>
<dbReference type="Pfam" id="PF02811">
    <property type="entry name" value="PHP"/>
    <property type="match status" value="1"/>
</dbReference>
<evidence type="ECO:0000256" key="6">
    <source>
        <dbReference type="ARBA" id="ARBA00023102"/>
    </source>
</evidence>
<dbReference type="NCBIfam" id="TIGR01856">
    <property type="entry name" value="hisJ_fam"/>
    <property type="match status" value="1"/>
</dbReference>
<proteinExistence type="inferred from homology"/>
<reference evidence="10 11" key="1">
    <citation type="submission" date="2017-10" db="EMBL/GenBank/DDBJ databases">
        <title>Resolving the taxonomy of Roseburia spp., Eubacterium rectale and Agathobacter spp. through phylogenomic analysis.</title>
        <authorList>
            <person name="Sheridan P.O."/>
            <person name="Walker A.W."/>
            <person name="Duncan S.H."/>
            <person name="Scott K.P."/>
            <person name="Toole P.W.O."/>
            <person name="Luis P."/>
            <person name="Flint H.J."/>
        </authorList>
    </citation>
    <scope>NUCLEOTIDE SEQUENCE [LARGE SCALE GENOMIC DNA]</scope>
    <source>
        <strain evidence="10 11">JK623</strain>
    </source>
</reference>
<dbReference type="InterPro" id="IPR016195">
    <property type="entry name" value="Pol/histidinol_Pase-like"/>
</dbReference>